<dbReference type="HOGENOM" id="CLU_056788_1_8_1"/>
<dbReference type="EMBL" id="KN819358">
    <property type="protein sequence ID" value="KIJ12947.1"/>
    <property type="molecule type" value="Genomic_DNA"/>
</dbReference>
<dbReference type="OrthoDB" id="3255572at2759"/>
<dbReference type="Proteomes" id="UP000053647">
    <property type="component" value="Unassembled WGS sequence"/>
</dbReference>
<evidence type="ECO:0000313" key="2">
    <source>
        <dbReference type="Proteomes" id="UP000053647"/>
    </source>
</evidence>
<keyword evidence="2" id="KW-1185">Reference proteome</keyword>
<evidence type="ECO:0000313" key="1">
    <source>
        <dbReference type="EMBL" id="KIJ12947.1"/>
    </source>
</evidence>
<proteinExistence type="predicted"/>
<reference evidence="1 2" key="1">
    <citation type="submission" date="2014-06" db="EMBL/GenBank/DDBJ databases">
        <authorList>
            <consortium name="DOE Joint Genome Institute"/>
            <person name="Kuo A."/>
            <person name="Kohler A."/>
            <person name="Nagy L.G."/>
            <person name="Floudas D."/>
            <person name="Copeland A."/>
            <person name="Barry K.W."/>
            <person name="Cichocki N."/>
            <person name="Veneault-Fourrey C."/>
            <person name="LaButti K."/>
            <person name="Lindquist E.A."/>
            <person name="Lipzen A."/>
            <person name="Lundell T."/>
            <person name="Morin E."/>
            <person name="Murat C."/>
            <person name="Sun H."/>
            <person name="Tunlid A."/>
            <person name="Henrissat B."/>
            <person name="Grigoriev I.V."/>
            <person name="Hibbett D.S."/>
            <person name="Martin F."/>
            <person name="Nordberg H.P."/>
            <person name="Cantor M.N."/>
            <person name="Hua S.X."/>
        </authorList>
    </citation>
    <scope>NUCLEOTIDE SEQUENCE [LARGE SCALE GENOMIC DNA]</scope>
    <source>
        <strain evidence="1 2">ATCC 200175</strain>
    </source>
</reference>
<sequence length="133" mass="15109">MGYRSLSTDMKNRAMELLNDEWTEIEVAEVFGVSVRSLRRWEDNFAVKGEVSPRSVLRGHPRILDAAVMEDLWVLIEESPALYLDEIVDYLAVVHEIHISIIALHNNLQALGLTSGNKSIVRIVFCINTEESE</sequence>
<dbReference type="InterPro" id="IPR009057">
    <property type="entry name" value="Homeodomain-like_sf"/>
</dbReference>
<organism evidence="1 2">
    <name type="scientific">Paxillus involutus ATCC 200175</name>
    <dbReference type="NCBI Taxonomy" id="664439"/>
    <lineage>
        <taxon>Eukaryota</taxon>
        <taxon>Fungi</taxon>
        <taxon>Dikarya</taxon>
        <taxon>Basidiomycota</taxon>
        <taxon>Agaricomycotina</taxon>
        <taxon>Agaricomycetes</taxon>
        <taxon>Agaricomycetidae</taxon>
        <taxon>Boletales</taxon>
        <taxon>Paxilineae</taxon>
        <taxon>Paxillaceae</taxon>
        <taxon>Paxillus</taxon>
    </lineage>
</organism>
<accession>A0A0C9TZF5</accession>
<name>A0A0C9TZF5_PAXIN</name>
<protein>
    <submittedName>
        <fullName evidence="1">Uncharacterized protein</fullName>
    </submittedName>
</protein>
<dbReference type="SUPFAM" id="SSF46689">
    <property type="entry name" value="Homeodomain-like"/>
    <property type="match status" value="1"/>
</dbReference>
<gene>
    <name evidence="1" type="ORF">PAXINDRAFT_136645</name>
</gene>
<reference evidence="2" key="2">
    <citation type="submission" date="2015-01" db="EMBL/GenBank/DDBJ databases">
        <title>Evolutionary Origins and Diversification of the Mycorrhizal Mutualists.</title>
        <authorList>
            <consortium name="DOE Joint Genome Institute"/>
            <consortium name="Mycorrhizal Genomics Consortium"/>
            <person name="Kohler A."/>
            <person name="Kuo A."/>
            <person name="Nagy L.G."/>
            <person name="Floudas D."/>
            <person name="Copeland A."/>
            <person name="Barry K.W."/>
            <person name="Cichocki N."/>
            <person name="Veneault-Fourrey C."/>
            <person name="LaButti K."/>
            <person name="Lindquist E.A."/>
            <person name="Lipzen A."/>
            <person name="Lundell T."/>
            <person name="Morin E."/>
            <person name="Murat C."/>
            <person name="Riley R."/>
            <person name="Ohm R."/>
            <person name="Sun H."/>
            <person name="Tunlid A."/>
            <person name="Henrissat B."/>
            <person name="Grigoriev I.V."/>
            <person name="Hibbett D.S."/>
            <person name="Martin F."/>
        </authorList>
    </citation>
    <scope>NUCLEOTIDE SEQUENCE [LARGE SCALE GENOMIC DNA]</scope>
    <source>
        <strain evidence="2">ATCC 200175</strain>
    </source>
</reference>
<dbReference type="AlphaFoldDB" id="A0A0C9TZF5"/>